<dbReference type="EMBL" id="AVFL01000025">
    <property type="protein sequence ID" value="EWY37550.1"/>
    <property type="molecule type" value="Genomic_DNA"/>
</dbReference>
<comment type="caution">
    <text evidence="2">The sequence shown here is derived from an EMBL/GenBank/DDBJ whole genome shotgun (WGS) entry which is preliminary data.</text>
</comment>
<evidence type="ECO:0000313" key="3">
    <source>
        <dbReference type="Proteomes" id="UP000019486"/>
    </source>
</evidence>
<sequence length="272" mass="30464">MSTPAFADAAPSSAARAAEVWASLGSVTDPELDEPVTELRFVTGIEVDAEGRVHIGFRLPTYWCAANFAFLMADDMRAAVSSLPWVRQVTVDLRDHMYSDTINQGLARGHSFKATFAEEAADEDLDELRRTFRIKAYQRRQEAVIRHLLDRGWAVTDILDLDLPHLATLPIADPETLKLRDRYLEIRREWGGTSDNAFTSAEGEPVTPATFGEYLSLLRRVRINTEFNGHLCRGLLQARYDDAPTEGEPTLADFIAGRVAKREMGGHDQCRK</sequence>
<dbReference type="AlphaFoldDB" id="W9GUG6"/>
<feature type="domain" description="MIP18 family-like" evidence="1">
    <location>
        <begin position="18"/>
        <end position="91"/>
    </location>
</feature>
<protein>
    <recommendedName>
        <fullName evidence="1">MIP18 family-like domain-containing protein</fullName>
    </recommendedName>
</protein>
<dbReference type="InterPro" id="IPR034904">
    <property type="entry name" value="FSCA_dom_sf"/>
</dbReference>
<evidence type="ECO:0000259" key="1">
    <source>
        <dbReference type="Pfam" id="PF01883"/>
    </source>
</evidence>
<proteinExistence type="predicted"/>
<organism evidence="2 3">
    <name type="scientific">Skermanella stibiiresistens SB22</name>
    <dbReference type="NCBI Taxonomy" id="1385369"/>
    <lineage>
        <taxon>Bacteria</taxon>
        <taxon>Pseudomonadati</taxon>
        <taxon>Pseudomonadota</taxon>
        <taxon>Alphaproteobacteria</taxon>
        <taxon>Rhodospirillales</taxon>
        <taxon>Azospirillaceae</taxon>
        <taxon>Skermanella</taxon>
    </lineage>
</organism>
<dbReference type="InterPro" id="IPR002744">
    <property type="entry name" value="MIP18-like"/>
</dbReference>
<dbReference type="Proteomes" id="UP000019486">
    <property type="component" value="Unassembled WGS sequence"/>
</dbReference>
<keyword evidence="3" id="KW-1185">Reference proteome</keyword>
<dbReference type="Pfam" id="PF01883">
    <property type="entry name" value="FeS_assembly_P"/>
    <property type="match status" value="1"/>
</dbReference>
<evidence type="ECO:0000313" key="2">
    <source>
        <dbReference type="EMBL" id="EWY37550.1"/>
    </source>
</evidence>
<gene>
    <name evidence="2" type="ORF">N825_17110</name>
</gene>
<dbReference type="OrthoDB" id="153551at2"/>
<reference evidence="2 3" key="1">
    <citation type="submission" date="2013-08" db="EMBL/GenBank/DDBJ databases">
        <title>The genome sequence of Skermanella stibiiresistens.</title>
        <authorList>
            <person name="Zhu W."/>
            <person name="Wang G."/>
        </authorList>
    </citation>
    <scope>NUCLEOTIDE SEQUENCE [LARGE SCALE GENOMIC DNA]</scope>
    <source>
        <strain evidence="2 3">SB22</strain>
    </source>
</reference>
<accession>W9GUG6</accession>
<dbReference type="RefSeq" id="WP_051513168.1">
    <property type="nucleotide sequence ID" value="NZ_AVFL01000025.1"/>
</dbReference>
<dbReference type="SUPFAM" id="SSF117916">
    <property type="entry name" value="Fe-S cluster assembly (FSCA) domain-like"/>
    <property type="match status" value="1"/>
</dbReference>
<dbReference type="STRING" id="1385369.N825_17110"/>
<dbReference type="Gene3D" id="3.30.300.130">
    <property type="entry name" value="Fe-S cluster assembly (FSCA)"/>
    <property type="match status" value="1"/>
</dbReference>
<name>W9GUG6_9PROT</name>
<dbReference type="PATRIC" id="fig|1385369.3.peg.5400"/>